<accession>A0ACC0X3D7</accession>
<keyword evidence="2" id="KW-1185">Reference proteome</keyword>
<evidence type="ECO:0000313" key="1">
    <source>
        <dbReference type="EMBL" id="KAJ0010042.1"/>
    </source>
</evidence>
<comment type="caution">
    <text evidence="1">The sequence shown here is derived from an EMBL/GenBank/DDBJ whole genome shotgun (WGS) entry which is preliminary data.</text>
</comment>
<dbReference type="EMBL" id="CM047749">
    <property type="protein sequence ID" value="KAJ0010042.1"/>
    <property type="molecule type" value="Genomic_DNA"/>
</dbReference>
<sequence length="223" mass="25718">MNKEKGQICAQILAKQRKIASLESDSSTLNQTMELIQQERVSSSKNIAEKRAYYTQVAEDIKLKLKQQQDWFEFDRTREMTEHKLVKGKSDVQMAETEGKCGIDNNNFMNNKSSEARETMMANLVSAKDKLDEIAQKTLKLVQENKKMNNSFEQVKCRANKLKPEMLAMDIKTLEEEHTDLLSDKAGESEFWECLKDQIEQVKGLSYVLKCDCGEEYKVEVNL</sequence>
<reference evidence="2" key="1">
    <citation type="journal article" date="2023" name="G3 (Bethesda)">
        <title>Genome assembly and association tests identify interacting loci associated with vigor, precocity, and sex in interspecific pistachio rootstocks.</title>
        <authorList>
            <person name="Palmer W."/>
            <person name="Jacygrad E."/>
            <person name="Sagayaradj S."/>
            <person name="Cavanaugh K."/>
            <person name="Han R."/>
            <person name="Bertier L."/>
            <person name="Beede B."/>
            <person name="Kafkas S."/>
            <person name="Golino D."/>
            <person name="Preece J."/>
            <person name="Michelmore R."/>
        </authorList>
    </citation>
    <scope>NUCLEOTIDE SEQUENCE [LARGE SCALE GENOMIC DNA]</scope>
</reference>
<organism evidence="1 2">
    <name type="scientific">Pistacia integerrima</name>
    <dbReference type="NCBI Taxonomy" id="434235"/>
    <lineage>
        <taxon>Eukaryota</taxon>
        <taxon>Viridiplantae</taxon>
        <taxon>Streptophyta</taxon>
        <taxon>Embryophyta</taxon>
        <taxon>Tracheophyta</taxon>
        <taxon>Spermatophyta</taxon>
        <taxon>Magnoliopsida</taxon>
        <taxon>eudicotyledons</taxon>
        <taxon>Gunneridae</taxon>
        <taxon>Pentapetalae</taxon>
        <taxon>rosids</taxon>
        <taxon>malvids</taxon>
        <taxon>Sapindales</taxon>
        <taxon>Anacardiaceae</taxon>
        <taxon>Pistacia</taxon>
    </lineage>
</organism>
<proteinExistence type="predicted"/>
<dbReference type="Proteomes" id="UP001163603">
    <property type="component" value="Chromosome 14"/>
</dbReference>
<gene>
    <name evidence="1" type="ORF">Pint_34001</name>
</gene>
<protein>
    <submittedName>
        <fullName evidence="1">Uncharacterized protein</fullName>
    </submittedName>
</protein>
<evidence type="ECO:0000313" key="2">
    <source>
        <dbReference type="Proteomes" id="UP001163603"/>
    </source>
</evidence>
<name>A0ACC0X3D7_9ROSI</name>